<protein>
    <recommendedName>
        <fullName evidence="4">Peptidase S1 domain-containing protein</fullName>
    </recommendedName>
</protein>
<dbReference type="PROSITE" id="PS00134">
    <property type="entry name" value="TRYPSIN_HIS"/>
    <property type="match status" value="1"/>
</dbReference>
<dbReference type="PANTHER" id="PTHR24276:SF98">
    <property type="entry name" value="FI18310P1-RELATED"/>
    <property type="match status" value="1"/>
</dbReference>
<dbReference type="InterPro" id="IPR001314">
    <property type="entry name" value="Peptidase_S1A"/>
</dbReference>
<evidence type="ECO:0000313" key="6">
    <source>
        <dbReference type="Proteomes" id="UP000664132"/>
    </source>
</evidence>
<gene>
    <name evidence="5" type="ORF">IFR04_012653</name>
</gene>
<dbReference type="InterPro" id="IPR050430">
    <property type="entry name" value="Peptidase_S1"/>
</dbReference>
<dbReference type="PANTHER" id="PTHR24276">
    <property type="entry name" value="POLYSERASE-RELATED"/>
    <property type="match status" value="1"/>
</dbReference>
<dbReference type="AlphaFoldDB" id="A0A8H7W1B1"/>
<evidence type="ECO:0000256" key="3">
    <source>
        <dbReference type="SAM" id="SignalP"/>
    </source>
</evidence>
<accession>A0A8H7W1B1</accession>
<dbReference type="Gene3D" id="2.40.10.10">
    <property type="entry name" value="Trypsin-like serine proteases"/>
    <property type="match status" value="1"/>
</dbReference>
<dbReference type="OrthoDB" id="6380398at2759"/>
<evidence type="ECO:0000313" key="5">
    <source>
        <dbReference type="EMBL" id="KAG4414206.1"/>
    </source>
</evidence>
<dbReference type="GO" id="GO:0004252">
    <property type="term" value="F:serine-type endopeptidase activity"/>
    <property type="evidence" value="ECO:0007669"/>
    <property type="project" value="InterPro"/>
</dbReference>
<dbReference type="Pfam" id="PF00089">
    <property type="entry name" value="Trypsin"/>
    <property type="match status" value="1"/>
</dbReference>
<feature type="chain" id="PRO_5034083476" description="Peptidase S1 domain-containing protein" evidence="3">
    <location>
        <begin position="20"/>
        <end position="256"/>
    </location>
</feature>
<feature type="domain" description="Peptidase S1" evidence="4">
    <location>
        <begin position="30"/>
        <end position="254"/>
    </location>
</feature>
<dbReference type="GO" id="GO:0006508">
    <property type="term" value="P:proteolysis"/>
    <property type="evidence" value="ECO:0007669"/>
    <property type="project" value="InterPro"/>
</dbReference>
<evidence type="ECO:0000259" key="4">
    <source>
        <dbReference type="PROSITE" id="PS50240"/>
    </source>
</evidence>
<dbReference type="PROSITE" id="PS50240">
    <property type="entry name" value="TRYPSIN_DOM"/>
    <property type="match status" value="1"/>
</dbReference>
<dbReference type="EMBL" id="JAFJYH010000276">
    <property type="protein sequence ID" value="KAG4414206.1"/>
    <property type="molecule type" value="Genomic_DNA"/>
</dbReference>
<proteinExistence type="inferred from homology"/>
<feature type="signal peptide" evidence="3">
    <location>
        <begin position="1"/>
        <end position="19"/>
    </location>
</feature>
<comment type="caution">
    <text evidence="5">The sequence shown here is derived from an EMBL/GenBank/DDBJ whole genome shotgun (WGS) entry which is preliminary data.</text>
</comment>
<dbReference type="CDD" id="cd00190">
    <property type="entry name" value="Tryp_SPc"/>
    <property type="match status" value="1"/>
</dbReference>
<reference evidence="5" key="1">
    <citation type="submission" date="2021-02" db="EMBL/GenBank/DDBJ databases">
        <title>Genome sequence Cadophora malorum strain M34.</title>
        <authorList>
            <person name="Stefanovic E."/>
            <person name="Vu D."/>
            <person name="Scully C."/>
            <person name="Dijksterhuis J."/>
            <person name="Roader J."/>
            <person name="Houbraken J."/>
        </authorList>
    </citation>
    <scope>NUCLEOTIDE SEQUENCE</scope>
    <source>
        <strain evidence="5">M34</strain>
    </source>
</reference>
<dbReference type="InterPro" id="IPR009003">
    <property type="entry name" value="Peptidase_S1_PA"/>
</dbReference>
<keyword evidence="2" id="KW-1015">Disulfide bond</keyword>
<name>A0A8H7W1B1_9HELO</name>
<dbReference type="SUPFAM" id="SSF50494">
    <property type="entry name" value="Trypsin-like serine proteases"/>
    <property type="match status" value="1"/>
</dbReference>
<dbReference type="PRINTS" id="PR00722">
    <property type="entry name" value="CHYMOTRYPSIN"/>
</dbReference>
<sequence>MAFRFALSLAIAFAQFSLAATAPGKINARVTGGELAEPGEFPFLVAPQYNGKQWCGATLLNAYTVLTAGHCSINVPAQNVTIRAGSTYWKSGGTVSNVTEIKIHPLYRPTIGQYDVAVWHLGTPIQPSDTISYAKIVAQGYDPAVGLSATVAGWGNTAENQTTEGSDELRWTNVPVVSRQECSIYGQITANEICAGGEEGKGSCPNDSGSPIWDAGTGEVMGTVHSGGGCGLKAVPIVYTNLGTMSDWVLQNVWSA</sequence>
<keyword evidence="6" id="KW-1185">Reference proteome</keyword>
<dbReference type="InterPro" id="IPR043504">
    <property type="entry name" value="Peptidase_S1_PA_chymotrypsin"/>
</dbReference>
<dbReference type="InterPro" id="IPR001254">
    <property type="entry name" value="Trypsin_dom"/>
</dbReference>
<evidence type="ECO:0000256" key="1">
    <source>
        <dbReference type="ARBA" id="ARBA00007664"/>
    </source>
</evidence>
<comment type="similarity">
    <text evidence="1">Belongs to the peptidase S1 family.</text>
</comment>
<dbReference type="InterPro" id="IPR018114">
    <property type="entry name" value="TRYPSIN_HIS"/>
</dbReference>
<dbReference type="Proteomes" id="UP000664132">
    <property type="component" value="Unassembled WGS sequence"/>
</dbReference>
<organism evidence="5 6">
    <name type="scientific">Cadophora malorum</name>
    <dbReference type="NCBI Taxonomy" id="108018"/>
    <lineage>
        <taxon>Eukaryota</taxon>
        <taxon>Fungi</taxon>
        <taxon>Dikarya</taxon>
        <taxon>Ascomycota</taxon>
        <taxon>Pezizomycotina</taxon>
        <taxon>Leotiomycetes</taxon>
        <taxon>Helotiales</taxon>
        <taxon>Ploettnerulaceae</taxon>
        <taxon>Cadophora</taxon>
    </lineage>
</organism>
<dbReference type="SMART" id="SM00020">
    <property type="entry name" value="Tryp_SPc"/>
    <property type="match status" value="1"/>
</dbReference>
<evidence type="ECO:0000256" key="2">
    <source>
        <dbReference type="ARBA" id="ARBA00023157"/>
    </source>
</evidence>
<keyword evidence="3" id="KW-0732">Signal</keyword>